<dbReference type="InterPro" id="IPR007749">
    <property type="entry name" value="DUF677"/>
</dbReference>
<proteinExistence type="inferred from homology"/>
<dbReference type="EMBL" id="RDQH01000336">
    <property type="protein sequence ID" value="RXH85538.1"/>
    <property type="molecule type" value="Genomic_DNA"/>
</dbReference>
<evidence type="ECO:0000256" key="2">
    <source>
        <dbReference type="ARBA" id="ARBA00009074"/>
    </source>
</evidence>
<comment type="caution">
    <text evidence="7">The sequence shown here is derived from an EMBL/GenBank/DDBJ whole genome shotgun (WGS) entry which is preliminary data.</text>
</comment>
<comment type="similarity">
    <text evidence="2">Belongs to the UPF0496 family.</text>
</comment>
<keyword evidence="3 6" id="KW-0812">Transmembrane</keyword>
<keyword evidence="4 6" id="KW-1133">Transmembrane helix</keyword>
<dbReference type="AlphaFoldDB" id="A0A498IPW8"/>
<gene>
    <name evidence="7" type="ORF">DVH24_009359</name>
</gene>
<dbReference type="PANTHER" id="PTHR31113:SF2">
    <property type="entry name" value="OS04G0423200 PROTEIN"/>
    <property type="match status" value="1"/>
</dbReference>
<dbReference type="STRING" id="3750.A0A498IPW8"/>
<organism evidence="7 8">
    <name type="scientific">Malus domestica</name>
    <name type="common">Apple</name>
    <name type="synonym">Pyrus malus</name>
    <dbReference type="NCBI Taxonomy" id="3750"/>
    <lineage>
        <taxon>Eukaryota</taxon>
        <taxon>Viridiplantae</taxon>
        <taxon>Streptophyta</taxon>
        <taxon>Embryophyta</taxon>
        <taxon>Tracheophyta</taxon>
        <taxon>Spermatophyta</taxon>
        <taxon>Magnoliopsida</taxon>
        <taxon>eudicotyledons</taxon>
        <taxon>Gunneridae</taxon>
        <taxon>Pentapetalae</taxon>
        <taxon>rosids</taxon>
        <taxon>fabids</taxon>
        <taxon>Rosales</taxon>
        <taxon>Rosaceae</taxon>
        <taxon>Amygdaloideae</taxon>
        <taxon>Maleae</taxon>
        <taxon>Malus</taxon>
    </lineage>
</organism>
<sequence length="365" mass="41844">MWAKLRASSNIAKGKEVIRQVRKSFNLNEEYLSAFRTKSYADFFNKAQLLVNEPSSSPLNYNHDHKLTEVLLEPGQEAIPDILDSAILSKEPKLKGLMLNYFDISAEASKICSHLLKSINHVQSSYHFVQQELDKFEEYSPDKIKSIISELNLLILQNNINPFSNPNNHDFELIHEKYSSVLHHLKSMRKKVSRKIKRIKCFKKATGICITAACSLIAITAIVLAAHTLTALLMGPALISFPFKSFKKKPRSIPFLRSRILTKVGEQLDVAAKGIYILNRDFDTMSRLVARLHDEVEHNKAMIRFCLERREDKFSLQVVKELKKTDVGFRKQVEELQEHVYLCLVTINRARALVVKEMTKSCVET</sequence>
<dbReference type="Proteomes" id="UP000290289">
    <property type="component" value="Chromosome 10"/>
</dbReference>
<evidence type="ECO:0000256" key="1">
    <source>
        <dbReference type="ARBA" id="ARBA00004370"/>
    </source>
</evidence>
<evidence type="ECO:0000256" key="3">
    <source>
        <dbReference type="ARBA" id="ARBA00022692"/>
    </source>
</evidence>
<feature type="transmembrane region" description="Helical" evidence="6">
    <location>
        <begin position="216"/>
        <end position="241"/>
    </location>
</feature>
<evidence type="ECO:0000313" key="8">
    <source>
        <dbReference type="Proteomes" id="UP000290289"/>
    </source>
</evidence>
<accession>A0A498IPW8</accession>
<reference evidence="7 8" key="1">
    <citation type="submission" date="2018-10" db="EMBL/GenBank/DDBJ databases">
        <title>A high-quality apple genome assembly.</title>
        <authorList>
            <person name="Hu J."/>
        </authorList>
    </citation>
    <scope>NUCLEOTIDE SEQUENCE [LARGE SCALE GENOMIC DNA]</scope>
    <source>
        <strain evidence="8">cv. HFTH1</strain>
        <tissue evidence="7">Young leaf</tissue>
    </source>
</reference>
<dbReference type="Pfam" id="PF05055">
    <property type="entry name" value="DUF677"/>
    <property type="match status" value="1"/>
</dbReference>
<comment type="subcellular location">
    <subcellularLocation>
        <location evidence="1">Membrane</location>
    </subcellularLocation>
</comment>
<dbReference type="PANTHER" id="PTHR31113">
    <property type="entry name" value="UPF0496 PROTEIN 3-RELATED"/>
    <property type="match status" value="1"/>
</dbReference>
<evidence type="ECO:0000256" key="4">
    <source>
        <dbReference type="ARBA" id="ARBA00022989"/>
    </source>
</evidence>
<name>A0A498IPW8_MALDO</name>
<keyword evidence="5 6" id="KW-0472">Membrane</keyword>
<evidence type="ECO:0000313" key="7">
    <source>
        <dbReference type="EMBL" id="RXH85538.1"/>
    </source>
</evidence>
<evidence type="ECO:0000256" key="6">
    <source>
        <dbReference type="SAM" id="Phobius"/>
    </source>
</evidence>
<dbReference type="SMR" id="A0A498IPW8"/>
<dbReference type="GO" id="GO:0016020">
    <property type="term" value="C:membrane"/>
    <property type="evidence" value="ECO:0007669"/>
    <property type="project" value="UniProtKB-SubCell"/>
</dbReference>
<keyword evidence="8" id="KW-1185">Reference proteome</keyword>
<protein>
    <submittedName>
        <fullName evidence="7">Uncharacterized protein</fullName>
    </submittedName>
</protein>
<evidence type="ECO:0000256" key="5">
    <source>
        <dbReference type="ARBA" id="ARBA00023136"/>
    </source>
</evidence>